<dbReference type="GO" id="GO:0003899">
    <property type="term" value="F:DNA-directed RNA polymerase activity"/>
    <property type="evidence" value="ECO:0007669"/>
    <property type="project" value="UniProtKB-EC"/>
</dbReference>
<evidence type="ECO:0000256" key="2">
    <source>
        <dbReference type="ARBA" id="ARBA00012418"/>
    </source>
</evidence>
<evidence type="ECO:0000313" key="9">
    <source>
        <dbReference type="EMBL" id="DAG06055.1"/>
    </source>
</evidence>
<evidence type="ECO:0000256" key="5">
    <source>
        <dbReference type="ARBA" id="ARBA00022695"/>
    </source>
</evidence>
<dbReference type="InterPro" id="IPR037033">
    <property type="entry name" value="DNA-dir_RNAP_su2_hyb_sf"/>
</dbReference>
<evidence type="ECO:0000256" key="1">
    <source>
        <dbReference type="ARBA" id="ARBA00006835"/>
    </source>
</evidence>
<organism evidence="9">
    <name type="scientific">Myoviridae sp. ctkfK18</name>
    <dbReference type="NCBI Taxonomy" id="2825165"/>
    <lineage>
        <taxon>Viruses</taxon>
        <taxon>Duplodnaviria</taxon>
        <taxon>Heunggongvirae</taxon>
        <taxon>Uroviricota</taxon>
        <taxon>Caudoviricetes</taxon>
    </lineage>
</organism>
<dbReference type="GO" id="GO:0003677">
    <property type="term" value="F:DNA binding"/>
    <property type="evidence" value="ECO:0007669"/>
    <property type="project" value="InterPro"/>
</dbReference>
<proteinExistence type="inferred from homology"/>
<keyword evidence="6" id="KW-0804">Transcription</keyword>
<evidence type="ECO:0000256" key="7">
    <source>
        <dbReference type="ARBA" id="ARBA00048552"/>
    </source>
</evidence>
<comment type="catalytic activity">
    <reaction evidence="7">
        <text>RNA(n) + a ribonucleoside 5'-triphosphate = RNA(n+1) + diphosphate</text>
        <dbReference type="Rhea" id="RHEA:21248"/>
        <dbReference type="Rhea" id="RHEA-COMP:14527"/>
        <dbReference type="Rhea" id="RHEA-COMP:17342"/>
        <dbReference type="ChEBI" id="CHEBI:33019"/>
        <dbReference type="ChEBI" id="CHEBI:61557"/>
        <dbReference type="ChEBI" id="CHEBI:140395"/>
        <dbReference type="EC" id="2.7.7.6"/>
    </reaction>
</comment>
<evidence type="ECO:0000256" key="6">
    <source>
        <dbReference type="ARBA" id="ARBA00023163"/>
    </source>
</evidence>
<sequence length="649" mass="75159">MDRKDIDLKLQKIQEFRERAKSKLNHAAVSVPEFKAPYGHRTILEITPNMLESFQYSRNWIPFADHNSTQRNDMSISQEKAMVVPLHTEVPFCASAMCMDMFEKSSVIERIRGKITKLAEITYQSQRIIVYKHNGRISLLDTDGTHDNGGYMVYEHTDLDLLKMGEEYDINSDDSNFTLRYPHCYNPVNSMMTRGNNFLTMMDINTDMQGDSIKVSESFCDRMTFAKISRVSIDLKDRIIISKYKNIFPPLKTILEDPIVFKIVENEGEITKLTQTHDVPISEEETQLIVHPNSYINRIRVICNEPIENPILENYRQEYIQFRKDVYSALNRIVTQYKDICDEKVLRYLENFKYFDKLRTSDKVISKPFITIDIVTFVRPNIGSKVTNSHGAKGTIEKIYPDGEYKDPSTGRNIDVLYSSLTFVNRIIMGFDEEHFLSAVFYCFVNAAKKMNADTCYKHFIKLCTLCNINYDFENRFTPEEIHKLCQNYETLPVAVMPWSNDFSIKRASQIRAYAVKHFGMAETDIEVSHPEYGDLNLTVKHLLGYTYQHIDHHDTMFGNSSTSQPETDTKGLAKEKNDEKANLESLRSKKACKEDVQLTYNLTGLLLNHDLKSATVNDGNRVYIVTEELRAIGADIYFEQELKPKEDE</sequence>
<evidence type="ECO:0000256" key="4">
    <source>
        <dbReference type="ARBA" id="ARBA00022679"/>
    </source>
</evidence>
<dbReference type="GO" id="GO:0006351">
    <property type="term" value="P:DNA-templated transcription"/>
    <property type="evidence" value="ECO:0007669"/>
    <property type="project" value="InterPro"/>
</dbReference>
<dbReference type="GO" id="GO:0000428">
    <property type="term" value="C:DNA-directed RNA polymerase complex"/>
    <property type="evidence" value="ECO:0007669"/>
    <property type="project" value="UniProtKB-KW"/>
</dbReference>
<keyword evidence="4" id="KW-0808">Transferase</keyword>
<dbReference type="Gene3D" id="2.40.270.10">
    <property type="entry name" value="DNA-directed RNA polymerase, subunit 2, domain 6"/>
    <property type="match status" value="1"/>
</dbReference>
<feature type="compositionally biased region" description="Polar residues" evidence="8">
    <location>
        <begin position="558"/>
        <end position="567"/>
    </location>
</feature>
<keyword evidence="5" id="KW-0548">Nucleotidyltransferase</keyword>
<protein>
    <recommendedName>
        <fullName evidence="2">DNA-directed RNA polymerase</fullName>
        <ecNumber evidence="2">2.7.7.6</ecNumber>
    </recommendedName>
</protein>
<comment type="similarity">
    <text evidence="1">Belongs to the RNA polymerase beta chain family.</text>
</comment>
<name>A0A8S5VHJ3_9CAUD</name>
<dbReference type="EC" id="2.7.7.6" evidence="2"/>
<dbReference type="EMBL" id="BK016265">
    <property type="protein sequence ID" value="DAG06055.1"/>
    <property type="molecule type" value="Genomic_DNA"/>
</dbReference>
<evidence type="ECO:0000256" key="3">
    <source>
        <dbReference type="ARBA" id="ARBA00022478"/>
    </source>
</evidence>
<dbReference type="SUPFAM" id="SSF64484">
    <property type="entry name" value="beta and beta-prime subunits of DNA dependent RNA-polymerase"/>
    <property type="match status" value="1"/>
</dbReference>
<reference evidence="9" key="1">
    <citation type="journal article" date="2021" name="Proc. Natl. Acad. Sci. U.S.A.">
        <title>A Catalog of Tens of Thousands of Viruses from Human Metagenomes Reveals Hidden Associations with Chronic Diseases.</title>
        <authorList>
            <person name="Tisza M.J."/>
            <person name="Buck C.B."/>
        </authorList>
    </citation>
    <scope>NUCLEOTIDE SEQUENCE</scope>
    <source>
        <strain evidence="9">CtkfK18</strain>
    </source>
</reference>
<feature type="compositionally biased region" description="Basic and acidic residues" evidence="8">
    <location>
        <begin position="568"/>
        <end position="582"/>
    </location>
</feature>
<keyword evidence="3" id="KW-0240">DNA-directed RNA polymerase</keyword>
<accession>A0A8S5VHJ3</accession>
<feature type="region of interest" description="Disordered" evidence="8">
    <location>
        <begin position="557"/>
        <end position="582"/>
    </location>
</feature>
<evidence type="ECO:0000256" key="8">
    <source>
        <dbReference type="SAM" id="MobiDB-lite"/>
    </source>
</evidence>